<dbReference type="RefSeq" id="WP_231615477.1">
    <property type="nucleotide sequence ID" value="NZ_SJPV01000002.1"/>
</dbReference>
<evidence type="ECO:0000313" key="2">
    <source>
        <dbReference type="Proteomes" id="UP000319143"/>
    </source>
</evidence>
<dbReference type="EMBL" id="SJPV01000002">
    <property type="protein sequence ID" value="TWU40647.1"/>
    <property type="molecule type" value="Genomic_DNA"/>
</dbReference>
<evidence type="ECO:0000313" key="1">
    <source>
        <dbReference type="EMBL" id="TWU40647.1"/>
    </source>
</evidence>
<comment type="caution">
    <text evidence="1">The sequence shown here is derived from an EMBL/GenBank/DDBJ whole genome shotgun (WGS) entry which is preliminary data.</text>
</comment>
<proteinExistence type="predicted"/>
<reference evidence="1 2" key="1">
    <citation type="submission" date="2019-02" db="EMBL/GenBank/DDBJ databases">
        <title>Deep-cultivation of Planctomycetes and their phenomic and genomic characterization uncovers novel biology.</title>
        <authorList>
            <person name="Wiegand S."/>
            <person name="Jogler M."/>
            <person name="Boedeker C."/>
            <person name="Pinto D."/>
            <person name="Vollmers J."/>
            <person name="Rivas-Marin E."/>
            <person name="Kohn T."/>
            <person name="Peeters S.H."/>
            <person name="Heuer A."/>
            <person name="Rast P."/>
            <person name="Oberbeckmann S."/>
            <person name="Bunk B."/>
            <person name="Jeske O."/>
            <person name="Meyerdierks A."/>
            <person name="Storesund J.E."/>
            <person name="Kallscheuer N."/>
            <person name="Luecker S."/>
            <person name="Lage O.M."/>
            <person name="Pohl T."/>
            <person name="Merkel B.J."/>
            <person name="Hornburger P."/>
            <person name="Mueller R.-W."/>
            <person name="Bruemmer F."/>
            <person name="Labrenz M."/>
            <person name="Spormann A.M."/>
            <person name="Op Den Camp H."/>
            <person name="Overmann J."/>
            <person name="Amann R."/>
            <person name="Jetten M.S.M."/>
            <person name="Mascher T."/>
            <person name="Medema M.H."/>
            <person name="Devos D.P."/>
            <person name="Kaster A.-K."/>
            <person name="Ovreas L."/>
            <person name="Rohde M."/>
            <person name="Galperin M.Y."/>
            <person name="Jogler C."/>
        </authorList>
    </citation>
    <scope>NUCLEOTIDE SEQUENCE [LARGE SCALE GENOMIC DNA]</scope>
    <source>
        <strain evidence="1 2">Poly41</strain>
    </source>
</reference>
<dbReference type="Proteomes" id="UP000319143">
    <property type="component" value="Unassembled WGS sequence"/>
</dbReference>
<accession>A0A5C6DXT2</accession>
<sequence>MDENQKREEFAKCWLKAEPSISAYVCAPVSSFHDVEEVVQRIALELARRFDEYYGAKEFISKVPELSGQLEIEKHWCNFRLLLNGVRVGKPTSTSSYTWKASEYPELANLQEDWFSLKVIAGAYPQDNAREVSEGARVSFSRFVVTHSDD</sequence>
<protein>
    <submittedName>
        <fullName evidence="1">Uncharacterized protein</fullName>
    </submittedName>
</protein>
<name>A0A5C6DXT2_9BACT</name>
<organism evidence="1 2">
    <name type="scientific">Novipirellula artificiosorum</name>
    <dbReference type="NCBI Taxonomy" id="2528016"/>
    <lineage>
        <taxon>Bacteria</taxon>
        <taxon>Pseudomonadati</taxon>
        <taxon>Planctomycetota</taxon>
        <taxon>Planctomycetia</taxon>
        <taxon>Pirellulales</taxon>
        <taxon>Pirellulaceae</taxon>
        <taxon>Novipirellula</taxon>
    </lineage>
</organism>
<gene>
    <name evidence="1" type="ORF">Poly41_14810</name>
</gene>
<dbReference type="AlphaFoldDB" id="A0A5C6DXT2"/>
<keyword evidence="2" id="KW-1185">Reference proteome</keyword>